<keyword evidence="2" id="KW-0238">DNA-binding</keyword>
<feature type="region of interest" description="Disordered" evidence="4">
    <location>
        <begin position="1"/>
        <end position="21"/>
    </location>
</feature>
<dbReference type="PANTHER" id="PTHR30136:SF35">
    <property type="entry name" value="HTH-TYPE TRANSCRIPTIONAL REGULATOR RV1719"/>
    <property type="match status" value="1"/>
</dbReference>
<evidence type="ECO:0000313" key="8">
    <source>
        <dbReference type="Proteomes" id="UP001501706"/>
    </source>
</evidence>
<dbReference type="InterPro" id="IPR014757">
    <property type="entry name" value="Tscrpt_reg_IclR_C"/>
</dbReference>
<dbReference type="InterPro" id="IPR050707">
    <property type="entry name" value="HTH_MetabolicPath_Reg"/>
</dbReference>
<dbReference type="SUPFAM" id="SSF55781">
    <property type="entry name" value="GAF domain-like"/>
    <property type="match status" value="1"/>
</dbReference>
<dbReference type="InterPro" id="IPR029016">
    <property type="entry name" value="GAF-like_dom_sf"/>
</dbReference>
<feature type="domain" description="HTH iclR-type" evidence="5">
    <location>
        <begin position="27"/>
        <end position="89"/>
    </location>
</feature>
<evidence type="ECO:0000259" key="6">
    <source>
        <dbReference type="PROSITE" id="PS51078"/>
    </source>
</evidence>
<dbReference type="Pfam" id="PF09339">
    <property type="entry name" value="HTH_IclR"/>
    <property type="match status" value="1"/>
</dbReference>
<dbReference type="PROSITE" id="PS51078">
    <property type="entry name" value="ICLR_ED"/>
    <property type="match status" value="1"/>
</dbReference>
<keyword evidence="3" id="KW-0804">Transcription</keyword>
<evidence type="ECO:0000259" key="5">
    <source>
        <dbReference type="PROSITE" id="PS51077"/>
    </source>
</evidence>
<evidence type="ECO:0000256" key="4">
    <source>
        <dbReference type="SAM" id="MobiDB-lite"/>
    </source>
</evidence>
<dbReference type="PANTHER" id="PTHR30136">
    <property type="entry name" value="HELIX-TURN-HELIX TRANSCRIPTIONAL REGULATOR, ICLR FAMILY"/>
    <property type="match status" value="1"/>
</dbReference>
<evidence type="ECO:0000256" key="2">
    <source>
        <dbReference type="ARBA" id="ARBA00023125"/>
    </source>
</evidence>
<keyword evidence="1" id="KW-0805">Transcription regulation</keyword>
<feature type="domain" description="IclR-ED" evidence="6">
    <location>
        <begin position="90"/>
        <end position="273"/>
    </location>
</feature>
<evidence type="ECO:0000256" key="3">
    <source>
        <dbReference type="ARBA" id="ARBA00023163"/>
    </source>
</evidence>
<evidence type="ECO:0000256" key="1">
    <source>
        <dbReference type="ARBA" id="ARBA00023015"/>
    </source>
</evidence>
<reference evidence="7 8" key="1">
    <citation type="journal article" date="2019" name="Int. J. Syst. Evol. Microbiol.">
        <title>The Global Catalogue of Microorganisms (GCM) 10K type strain sequencing project: providing services to taxonomists for standard genome sequencing and annotation.</title>
        <authorList>
            <consortium name="The Broad Institute Genomics Platform"/>
            <consortium name="The Broad Institute Genome Sequencing Center for Infectious Disease"/>
            <person name="Wu L."/>
            <person name="Ma J."/>
        </authorList>
    </citation>
    <scope>NUCLEOTIDE SEQUENCE [LARGE SCALE GENOMIC DNA]</scope>
    <source>
        <strain evidence="7 8">JCM 14330</strain>
    </source>
</reference>
<comment type="caution">
    <text evidence="7">The sequence shown here is derived from an EMBL/GenBank/DDBJ whole genome shotgun (WGS) entry which is preliminary data.</text>
</comment>
<dbReference type="SUPFAM" id="SSF46785">
    <property type="entry name" value="Winged helix' DNA-binding domain"/>
    <property type="match status" value="1"/>
</dbReference>
<gene>
    <name evidence="7" type="ORF">GCM10009097_25910</name>
</gene>
<dbReference type="RefSeq" id="WP_343927638.1">
    <property type="nucleotide sequence ID" value="NZ_BAAAEN010000008.1"/>
</dbReference>
<dbReference type="InterPro" id="IPR036390">
    <property type="entry name" value="WH_DNA-bd_sf"/>
</dbReference>
<organism evidence="7 8">
    <name type="scientific">Pigmentiphaga daeguensis</name>
    <dbReference type="NCBI Taxonomy" id="414049"/>
    <lineage>
        <taxon>Bacteria</taxon>
        <taxon>Pseudomonadati</taxon>
        <taxon>Pseudomonadota</taxon>
        <taxon>Betaproteobacteria</taxon>
        <taxon>Burkholderiales</taxon>
        <taxon>Alcaligenaceae</taxon>
        <taxon>Pigmentiphaga</taxon>
    </lineage>
</organism>
<dbReference type="Gene3D" id="3.30.450.40">
    <property type="match status" value="1"/>
</dbReference>
<proteinExistence type="predicted"/>
<protein>
    <submittedName>
        <fullName evidence="7">IclR family transcriptional regulator</fullName>
    </submittedName>
</protein>
<name>A0ABN1BXM2_9BURK</name>
<dbReference type="EMBL" id="BAAAEN010000008">
    <property type="protein sequence ID" value="GAA0507628.1"/>
    <property type="molecule type" value="Genomic_DNA"/>
</dbReference>
<dbReference type="Pfam" id="PF01614">
    <property type="entry name" value="IclR_C"/>
    <property type="match status" value="1"/>
</dbReference>
<accession>A0ABN1BXM2</accession>
<evidence type="ECO:0000313" key="7">
    <source>
        <dbReference type="EMBL" id="GAA0507628.1"/>
    </source>
</evidence>
<dbReference type="InterPro" id="IPR005471">
    <property type="entry name" value="Tscrpt_reg_IclR_N"/>
</dbReference>
<dbReference type="PROSITE" id="PS51077">
    <property type="entry name" value="HTH_ICLR"/>
    <property type="match status" value="1"/>
</dbReference>
<dbReference type="Proteomes" id="UP001501706">
    <property type="component" value="Unassembled WGS sequence"/>
</dbReference>
<dbReference type="SMART" id="SM00346">
    <property type="entry name" value="HTH_ICLR"/>
    <property type="match status" value="1"/>
</dbReference>
<keyword evidence="8" id="KW-1185">Reference proteome</keyword>
<sequence length="284" mass="31083">MNSAPSSKPRRVAVAARGKPAPVRSSVKSADRVLDLLELLASTGRAMTHAEISRRTGVPKSSLSALLRNLVERGYIEQLQDTQQFQLGEGAYALARRGAHNRDLLRASEPWLQRLMRDTEESAGLSVLRNDMAERIASAQSPNAVLYSVHVGVMQPLYASSAGKVLLAWLPPAEREAYLQRVKLQPRTEQTIRSTTVLRRQLNQIREEGVAWSFSEFTVGIVGLAVPILDVHGRALAALGLALPASRLDDARKRKLELALRAAAAEIAAATDRPRPIETKSVHI</sequence>
<dbReference type="Gene3D" id="1.10.10.10">
    <property type="entry name" value="Winged helix-like DNA-binding domain superfamily/Winged helix DNA-binding domain"/>
    <property type="match status" value="1"/>
</dbReference>
<dbReference type="InterPro" id="IPR036388">
    <property type="entry name" value="WH-like_DNA-bd_sf"/>
</dbReference>